<dbReference type="CDD" id="cd02440">
    <property type="entry name" value="AdoMet_MTases"/>
    <property type="match status" value="1"/>
</dbReference>
<proteinExistence type="predicted"/>
<keyword evidence="1" id="KW-0808">Transferase</keyword>
<dbReference type="EMBL" id="JAROAV010000008">
    <property type="protein sequence ID" value="MDF8262966.1"/>
    <property type="molecule type" value="Genomic_DNA"/>
</dbReference>
<sequence>MTATVTSDRPANVTLVKGAMQRWSDLEHAPGGGASAAARTYVEQQLRPDARVALVGPHPLDLITGLAGQVAHLTVFTRSIPDAVLIGNALLECEGTEVVCGSVAHLPEAPEPFDLVIALDDMARVLSLETEVLDWQEVFDAVRALLADGGTLLLGVENELGLHRIGSLRSRYTSNDDATWSATATFDTGRPRTEAALTGVLADAGLVVRRLGIGLPAWEDQAVIATGTRSFSPQMDTLLAAATLGSAAFRRVGADPTRVTRAAVLSGRLPDLASGWFVVAGAGSGAADEDVATITATTPSGEVVTYTERDGAILTERDGVAVAEPVEVPTGSRLLSEHVLDACAVHDLPALRSLLRRYAGWLAGRPTRTSAGDRVGDIRMDAVLVADDGLVALDPGVLRGSAEDAAWEGLADLVRVIRARGARHPWPSATDDRTMMSIMGAMAELAPHPDLEALVGTESREPALPAYDVPGLLAVIERLTETNTALASRAQWFEDRLNTREREMRLRTARHDEELKRVVRQQELLRSSAEDVRRSITYRAGNLLIGPVRKVRDRGGR</sequence>
<organism evidence="1 2">
    <name type="scientific">Luteipulveratus flavus</name>
    <dbReference type="NCBI Taxonomy" id="3031728"/>
    <lineage>
        <taxon>Bacteria</taxon>
        <taxon>Bacillati</taxon>
        <taxon>Actinomycetota</taxon>
        <taxon>Actinomycetes</taxon>
        <taxon>Micrococcales</taxon>
        <taxon>Dermacoccaceae</taxon>
        <taxon>Luteipulveratus</taxon>
    </lineage>
</organism>
<accession>A0ABT6C236</accession>
<evidence type="ECO:0000313" key="1">
    <source>
        <dbReference type="EMBL" id="MDF8262966.1"/>
    </source>
</evidence>
<evidence type="ECO:0000313" key="2">
    <source>
        <dbReference type="Proteomes" id="UP001528912"/>
    </source>
</evidence>
<gene>
    <name evidence="1" type="ORF">P4R38_01750</name>
</gene>
<dbReference type="GO" id="GO:0032259">
    <property type="term" value="P:methylation"/>
    <property type="evidence" value="ECO:0007669"/>
    <property type="project" value="UniProtKB-KW"/>
</dbReference>
<dbReference type="Gene3D" id="3.40.50.150">
    <property type="entry name" value="Vaccinia Virus protein VP39"/>
    <property type="match status" value="1"/>
</dbReference>
<dbReference type="GO" id="GO:0008168">
    <property type="term" value="F:methyltransferase activity"/>
    <property type="evidence" value="ECO:0007669"/>
    <property type="project" value="UniProtKB-KW"/>
</dbReference>
<dbReference type="RefSeq" id="WP_277190784.1">
    <property type="nucleotide sequence ID" value="NZ_JAROAV010000008.1"/>
</dbReference>
<dbReference type="SUPFAM" id="SSF53335">
    <property type="entry name" value="S-adenosyl-L-methionine-dependent methyltransferases"/>
    <property type="match status" value="1"/>
</dbReference>
<dbReference type="InterPro" id="IPR029063">
    <property type="entry name" value="SAM-dependent_MTases_sf"/>
</dbReference>
<dbReference type="Proteomes" id="UP001528912">
    <property type="component" value="Unassembled WGS sequence"/>
</dbReference>
<keyword evidence="1" id="KW-0489">Methyltransferase</keyword>
<keyword evidence="2" id="KW-1185">Reference proteome</keyword>
<name>A0ABT6C236_9MICO</name>
<comment type="caution">
    <text evidence="1">The sequence shown here is derived from an EMBL/GenBank/DDBJ whole genome shotgun (WGS) entry which is preliminary data.</text>
</comment>
<protein>
    <submittedName>
        <fullName evidence="1">Class I SAM-dependent methyltransferase</fullName>
    </submittedName>
</protein>
<reference evidence="1 2" key="1">
    <citation type="submission" date="2023-03" db="EMBL/GenBank/DDBJ databases">
        <title>YIM 133296 draft genome.</title>
        <authorList>
            <person name="Xiong L."/>
        </authorList>
    </citation>
    <scope>NUCLEOTIDE SEQUENCE [LARGE SCALE GENOMIC DNA]</scope>
    <source>
        <strain evidence="1 2">YIM 133296</strain>
    </source>
</reference>